<gene>
    <name evidence="3" type="ORF">FSP39_004863</name>
</gene>
<name>A0AA88XVH8_PINIB</name>
<proteinExistence type="predicted"/>
<dbReference type="PANTHER" id="PTHR46601">
    <property type="entry name" value="ULP_PROTEASE DOMAIN-CONTAINING PROTEIN"/>
    <property type="match status" value="1"/>
</dbReference>
<keyword evidence="1" id="KW-0175">Coiled coil</keyword>
<evidence type="ECO:0000256" key="1">
    <source>
        <dbReference type="SAM" id="Coils"/>
    </source>
</evidence>
<dbReference type="PANTHER" id="PTHR46601:SF1">
    <property type="entry name" value="ADF-H DOMAIN-CONTAINING PROTEIN"/>
    <property type="match status" value="1"/>
</dbReference>
<feature type="region of interest" description="Disordered" evidence="2">
    <location>
        <begin position="1"/>
        <end position="37"/>
    </location>
</feature>
<accession>A0AA88XVH8</accession>
<keyword evidence="4" id="KW-1185">Reference proteome</keyword>
<evidence type="ECO:0000313" key="3">
    <source>
        <dbReference type="EMBL" id="KAK3092602.1"/>
    </source>
</evidence>
<dbReference type="AlphaFoldDB" id="A0AA88XVH8"/>
<organism evidence="3 4">
    <name type="scientific">Pinctada imbricata</name>
    <name type="common">Atlantic pearl-oyster</name>
    <name type="synonym">Pinctada martensii</name>
    <dbReference type="NCBI Taxonomy" id="66713"/>
    <lineage>
        <taxon>Eukaryota</taxon>
        <taxon>Metazoa</taxon>
        <taxon>Spiralia</taxon>
        <taxon>Lophotrochozoa</taxon>
        <taxon>Mollusca</taxon>
        <taxon>Bivalvia</taxon>
        <taxon>Autobranchia</taxon>
        <taxon>Pteriomorphia</taxon>
        <taxon>Pterioida</taxon>
        <taxon>Pterioidea</taxon>
        <taxon>Pteriidae</taxon>
        <taxon>Pinctada</taxon>
    </lineage>
</organism>
<dbReference type="EMBL" id="VSWD01000009">
    <property type="protein sequence ID" value="KAK3092602.1"/>
    <property type="molecule type" value="Genomic_DNA"/>
</dbReference>
<dbReference type="Proteomes" id="UP001186944">
    <property type="component" value="Unassembled WGS sequence"/>
</dbReference>
<sequence length="814" mass="94211">MALTNAERQKRWREKQKEKNKQGFLAKERARKKKTYVSVDKLSEKDLEKRRIAGRKREKKSYYVRKARKSLNNGEKSVTHTRLVVRMPPLKKKYNRALRRANRELEELRQKNGELEKSKRKIQKRCERLVKTNLDSTMNHNKGYSADESSMAESEPPTPLTPRSKAVRDMTKDGLNPRVHSTTRRRLIEANATIAALSPALRHKKSTKRSNLNVNVDILKKYKCLTSLSRSVGVTRRKMRLLSVKRKQNNIRKRLNNVVTTFLEREDNSVVLPGKKDVSGKQKAQKRILSDYMHNLHKKFELENPSVRISRSSFSKMRSSNMMLACFSSRKTCLCSIHQNMALKLKSIQSKVHVSQNPDVMVQQYPTEESLTDALQEGLTEKVKFRKWKKLNDGEKYRWKEVEEEVKKEEFIDLMKKEVKVFREHVNRVKTQYCEIRKLREKLPEGEVLLWMDFAENYTCSSLEEVQSAYWNASMVSLHTMVVYFPNGDVKSVVGVSDVLSHNATAVITILHKIIPQIKNDYPQLRKIHYLTDSPTSQYRNKTIFQFILEHGDEFGVTAQWNFLESGHGKGPCDGLGASVKRSADMAVRQGKHSIQDANDFLSWARHSEATGSKVSYLYYSQDDYNNTMEMLTKKQQPQPISGTFKLHAVVPYGNGKIATRNTSCYCEKCITHAYTDCGWEIKELYKSKPSTSTCSTSISSIDDEIQSENLETDEKNPEIGDFVAACYESKWYIGKVLEYDNREKETKINFMEKSGKLLNTFRWPSLKDELWIPTTDILIIIPPPTATGKSSRLFKFDNMVIDLIENQFKKAKK</sequence>
<feature type="compositionally biased region" description="Polar residues" evidence="2">
    <location>
        <begin position="137"/>
        <end position="152"/>
    </location>
</feature>
<feature type="coiled-coil region" evidence="1">
    <location>
        <begin position="91"/>
        <end position="125"/>
    </location>
</feature>
<evidence type="ECO:0000256" key="2">
    <source>
        <dbReference type="SAM" id="MobiDB-lite"/>
    </source>
</evidence>
<protein>
    <submittedName>
        <fullName evidence="3">Uncharacterized protein</fullName>
    </submittedName>
</protein>
<comment type="caution">
    <text evidence="3">The sequence shown here is derived from an EMBL/GenBank/DDBJ whole genome shotgun (WGS) entry which is preliminary data.</text>
</comment>
<reference evidence="3" key="1">
    <citation type="submission" date="2019-08" db="EMBL/GenBank/DDBJ databases">
        <title>The improved chromosome-level genome for the pearl oyster Pinctada fucata martensii using PacBio sequencing and Hi-C.</title>
        <authorList>
            <person name="Zheng Z."/>
        </authorList>
    </citation>
    <scope>NUCLEOTIDE SEQUENCE</scope>
    <source>
        <strain evidence="3">ZZ-2019</strain>
        <tissue evidence="3">Adductor muscle</tissue>
    </source>
</reference>
<evidence type="ECO:0000313" key="4">
    <source>
        <dbReference type="Proteomes" id="UP001186944"/>
    </source>
</evidence>
<feature type="region of interest" description="Disordered" evidence="2">
    <location>
        <begin position="137"/>
        <end position="165"/>
    </location>
</feature>